<dbReference type="Pfam" id="PF07094">
    <property type="entry name" value="DUF1357"/>
    <property type="match status" value="1"/>
</dbReference>
<sequence length="186" mass="21156">MIKASGVNLKNDIEDGDKTVDVNQDLNIDNKLNNKFEHNISNDINNNELLTRAVWITRLADDNLSLSYNTKELINSGHALGEVLDIQVCELIKKYVDEKQILAVAGSLDILNLNSQIKDILLRLASVSIDSFKNSNNSYGLMTFTKGNVQEVLNLRNASHKIKDYKDLKQAMLNEWMQIRQDFYNV</sequence>
<dbReference type="Proteomes" id="UP000000611">
    <property type="component" value="Plasmid pl165"/>
</dbReference>
<name>B5RNF5_BORDL</name>
<dbReference type="OrthoDB" id="350628at2"/>
<dbReference type="InterPro" id="IPR009791">
    <property type="entry name" value="DUF1357"/>
</dbReference>
<dbReference type="RefSeq" id="WP_012539430.1">
    <property type="nucleotide sequence ID" value="NC_011247.1"/>
</dbReference>
<dbReference type="KEGG" id="bdu:BDU_1096"/>
<protein>
    <submittedName>
        <fullName evidence="1">Uncharacterized conserved protein</fullName>
    </submittedName>
</protein>
<gene>
    <name evidence="1" type="ordered locus">BDU_1096</name>
</gene>
<keyword evidence="1" id="KW-0614">Plasmid</keyword>
<dbReference type="HOGENOM" id="CLU_1451823_0_0_12"/>
<accession>B5RNF5</accession>
<proteinExistence type="predicted"/>
<evidence type="ECO:0000313" key="2">
    <source>
        <dbReference type="Proteomes" id="UP000000611"/>
    </source>
</evidence>
<dbReference type="AlphaFoldDB" id="B5RNF5"/>
<geneLocation type="plasmid" evidence="1 2">
    <name>pl165</name>
</geneLocation>
<organism evidence="1 2">
    <name type="scientific">Borrelia duttonii (strain Ly)</name>
    <dbReference type="NCBI Taxonomy" id="412419"/>
    <lineage>
        <taxon>Bacteria</taxon>
        <taxon>Pseudomonadati</taxon>
        <taxon>Spirochaetota</taxon>
        <taxon>Spirochaetia</taxon>
        <taxon>Spirochaetales</taxon>
        <taxon>Borreliaceae</taxon>
        <taxon>Borrelia</taxon>
    </lineage>
</organism>
<keyword evidence="2" id="KW-1185">Reference proteome</keyword>
<evidence type="ECO:0000313" key="1">
    <source>
        <dbReference type="EMBL" id="ACH93891.1"/>
    </source>
</evidence>
<dbReference type="EMBL" id="CP000979">
    <property type="protein sequence ID" value="ACH93891.1"/>
    <property type="molecule type" value="Genomic_DNA"/>
</dbReference>
<reference evidence="1 2" key="1">
    <citation type="journal article" date="2008" name="PLoS Genet.">
        <title>The genome of Borrelia recurrentis, the agent of deadly louse-borne relapsing fever, is a degraded subset of tick-borne Borrelia duttonii.</title>
        <authorList>
            <person name="Lescot M."/>
            <person name="Audic S."/>
            <person name="Robert C."/>
            <person name="Nguyen T.T."/>
            <person name="Blanc G."/>
            <person name="Cutler S.J."/>
            <person name="Wincker P."/>
            <person name="Couloux A."/>
            <person name="Claverie J.-M."/>
            <person name="Raoult D."/>
            <person name="Drancourt M."/>
        </authorList>
    </citation>
    <scope>NUCLEOTIDE SEQUENCE [LARGE SCALE GENOMIC DNA]</scope>
    <source>
        <strain evidence="1 2">Ly</strain>
    </source>
</reference>